<protein>
    <submittedName>
        <fullName evidence="2">Transposase</fullName>
    </submittedName>
</protein>
<keyword evidence="3" id="KW-1185">Reference proteome</keyword>
<dbReference type="OrthoDB" id="9813285at2"/>
<dbReference type="AlphaFoldDB" id="A0A5C4N6I6"/>
<evidence type="ECO:0000259" key="1">
    <source>
        <dbReference type="Pfam" id="PF13683"/>
    </source>
</evidence>
<dbReference type="SUPFAM" id="SSF53098">
    <property type="entry name" value="Ribonuclease H-like"/>
    <property type="match status" value="1"/>
</dbReference>
<comment type="caution">
    <text evidence="2">The sequence shown here is derived from an EMBL/GenBank/DDBJ whole genome shotgun (WGS) entry which is preliminary data.</text>
</comment>
<dbReference type="EMBL" id="VDFV01000044">
    <property type="protein sequence ID" value="TNC64209.1"/>
    <property type="molecule type" value="Genomic_DNA"/>
</dbReference>
<proteinExistence type="predicted"/>
<gene>
    <name evidence="2" type="ORF">FHG71_18710</name>
</gene>
<feature type="domain" description="Integrase catalytic" evidence="1">
    <location>
        <begin position="45"/>
        <end position="108"/>
    </location>
</feature>
<dbReference type="PANTHER" id="PTHR47515">
    <property type="entry name" value="LOW CALCIUM RESPONSE LOCUS PROTEIN T"/>
    <property type="match status" value="1"/>
</dbReference>
<accession>A0A5C4N6I6</accession>
<dbReference type="GO" id="GO:0015074">
    <property type="term" value="P:DNA integration"/>
    <property type="evidence" value="ECO:0007669"/>
    <property type="project" value="InterPro"/>
</dbReference>
<name>A0A5C4N6I6_9RHOB</name>
<reference evidence="2 3" key="1">
    <citation type="submission" date="2019-06" db="EMBL/GenBank/DDBJ databases">
        <authorList>
            <person name="Jiang L."/>
        </authorList>
    </citation>
    <scope>NUCLEOTIDE SEQUENCE [LARGE SCALE GENOMIC DNA]</scope>
    <source>
        <strain evidence="2 3">YIM 48858</strain>
    </source>
</reference>
<dbReference type="InterPro" id="IPR012337">
    <property type="entry name" value="RNaseH-like_sf"/>
</dbReference>
<dbReference type="Pfam" id="PF13683">
    <property type="entry name" value="rve_3"/>
    <property type="match status" value="1"/>
</dbReference>
<organism evidence="2 3">
    <name type="scientific">Rubellimicrobium roseum</name>
    <dbReference type="NCBI Taxonomy" id="687525"/>
    <lineage>
        <taxon>Bacteria</taxon>
        <taxon>Pseudomonadati</taxon>
        <taxon>Pseudomonadota</taxon>
        <taxon>Alphaproteobacteria</taxon>
        <taxon>Rhodobacterales</taxon>
        <taxon>Roseobacteraceae</taxon>
        <taxon>Rubellimicrobium</taxon>
    </lineage>
</organism>
<dbReference type="InterPro" id="IPR001584">
    <property type="entry name" value="Integrase_cat-core"/>
</dbReference>
<sequence>MDLGQPPSERRLGDGVRPMPAETREIAGPHCVVNHSIAVAFSSAKTARIEPGSPWDKRWCESFNSKLREEFLDGEIYHSLREAQIMIEGWHCHYYTKHPHLALGHRPPVWKSSSGPLGHPRHFAGHPKCGDQARHAIRLKSDYPIGACQRCPVMPPDINDTVHIAHMRVARRFIYDSNISIYRKLPLNNPHCAAPEPRRLWSAGDREPLTGVTYAGLAARRGAGCSTVRSS</sequence>
<dbReference type="Proteomes" id="UP000305709">
    <property type="component" value="Unassembled WGS sequence"/>
</dbReference>
<evidence type="ECO:0000313" key="2">
    <source>
        <dbReference type="EMBL" id="TNC64209.1"/>
    </source>
</evidence>
<dbReference type="PANTHER" id="PTHR47515:SF3">
    <property type="entry name" value="INTEGRASE CORE DOMAIN PROTEIN"/>
    <property type="match status" value="1"/>
</dbReference>
<evidence type="ECO:0000313" key="3">
    <source>
        <dbReference type="Proteomes" id="UP000305709"/>
    </source>
</evidence>